<dbReference type="InterPro" id="IPR028823">
    <property type="entry name" value="NALCN"/>
</dbReference>
<evidence type="ECO:0000256" key="2">
    <source>
        <dbReference type="ARBA" id="ARBA00022692"/>
    </source>
</evidence>
<name>A0A094ZKM8_SCHHA</name>
<dbReference type="SUPFAM" id="SSF81324">
    <property type="entry name" value="Voltage-gated potassium channels"/>
    <property type="match status" value="1"/>
</dbReference>
<dbReference type="GO" id="GO:0032230">
    <property type="term" value="P:positive regulation of synaptic transmission, GABAergic"/>
    <property type="evidence" value="ECO:0007669"/>
    <property type="project" value="TreeGrafter"/>
</dbReference>
<evidence type="ECO:0000256" key="1">
    <source>
        <dbReference type="ARBA" id="ARBA00004141"/>
    </source>
</evidence>
<dbReference type="PANTHER" id="PTHR46141">
    <property type="entry name" value="SODIUM LEAK CHANNEL NON-SELECTIVE PROTEIN"/>
    <property type="match status" value="1"/>
</dbReference>
<dbReference type="GO" id="GO:0005261">
    <property type="term" value="F:monoatomic cation channel activity"/>
    <property type="evidence" value="ECO:0007669"/>
    <property type="project" value="InterPro"/>
</dbReference>
<feature type="domain" description="Ion transport" evidence="6">
    <location>
        <begin position="12"/>
        <end position="155"/>
    </location>
</feature>
<protein>
    <submittedName>
        <fullName evidence="7">Sodium leak channel non-selective protein</fullName>
    </submittedName>
</protein>
<dbReference type="Pfam" id="PF00520">
    <property type="entry name" value="Ion_trans"/>
    <property type="match status" value="1"/>
</dbReference>
<organism evidence="7">
    <name type="scientific">Schistosoma haematobium</name>
    <name type="common">Blood fluke</name>
    <dbReference type="NCBI Taxonomy" id="6185"/>
    <lineage>
        <taxon>Eukaryota</taxon>
        <taxon>Metazoa</taxon>
        <taxon>Spiralia</taxon>
        <taxon>Lophotrochozoa</taxon>
        <taxon>Platyhelminthes</taxon>
        <taxon>Trematoda</taxon>
        <taxon>Digenea</taxon>
        <taxon>Strigeidida</taxon>
        <taxon>Schistosomatoidea</taxon>
        <taxon>Schistosomatidae</taxon>
        <taxon>Schistosoma</taxon>
    </lineage>
</organism>
<proteinExistence type="predicted"/>
<dbReference type="Gene3D" id="1.10.287.70">
    <property type="match status" value="1"/>
</dbReference>
<dbReference type="GO" id="GO:0005886">
    <property type="term" value="C:plasma membrane"/>
    <property type="evidence" value="ECO:0007669"/>
    <property type="project" value="TreeGrafter"/>
</dbReference>
<keyword evidence="3 5" id="KW-1133">Transmembrane helix</keyword>
<keyword evidence="2 5" id="KW-0812">Transmembrane</keyword>
<gene>
    <name evidence="7" type="ORF">MS3_02740</name>
</gene>
<feature type="transmembrane region" description="Helical" evidence="5">
    <location>
        <begin position="126"/>
        <end position="151"/>
    </location>
</feature>
<dbReference type="InterPro" id="IPR005821">
    <property type="entry name" value="Ion_trans_dom"/>
</dbReference>
<dbReference type="STRING" id="6185.A0A094ZKM8"/>
<reference evidence="7" key="1">
    <citation type="journal article" date="2012" name="Nat. Genet.">
        <title>Whole-genome sequence of Schistosoma haematobium.</title>
        <authorList>
            <person name="Young N.D."/>
            <person name="Jex A.R."/>
            <person name="Li B."/>
            <person name="Liu S."/>
            <person name="Yang L."/>
            <person name="Xiong Z."/>
            <person name="Li Y."/>
            <person name="Cantacessi C."/>
            <person name="Hall R.S."/>
            <person name="Xu X."/>
            <person name="Chen F."/>
            <person name="Wu X."/>
            <person name="Zerlotini A."/>
            <person name="Oliveira G."/>
            <person name="Hofmann A."/>
            <person name="Zhang G."/>
            <person name="Fang X."/>
            <person name="Kang Y."/>
            <person name="Campbell B.E."/>
            <person name="Loukas A."/>
            <person name="Ranganathan S."/>
            <person name="Rollinson D."/>
            <person name="Rinaldi G."/>
            <person name="Brindley P.J."/>
            <person name="Yang H."/>
            <person name="Wang J."/>
            <person name="Wang J."/>
            <person name="Gasser R.B."/>
        </authorList>
    </citation>
    <scope>NUCLEOTIDE SEQUENCE [LARGE SCALE GENOMIC DNA]</scope>
</reference>
<sequence>MLRVDVIGPGSTGHLLMVLRCLRPLRIFCLVPQMRRVVYELVRGFREILMEKCVGRFMRELASTKLKSVKGESIKILVPRVWANPRNFNFDNIGNAILALFEVLSLEGWVEIRDVIKERIGPRHVIYIHLFVFIGCLIGLTLFVGVVIANYSENKKLFQS</sequence>
<comment type="subcellular location">
    <subcellularLocation>
        <location evidence="1">Membrane</location>
        <topology evidence="1">Multi-pass membrane protein</topology>
    </subcellularLocation>
</comment>
<dbReference type="AlphaFoldDB" id="A0A094ZKM8"/>
<evidence type="ECO:0000256" key="4">
    <source>
        <dbReference type="ARBA" id="ARBA00023136"/>
    </source>
</evidence>
<evidence type="ECO:0000256" key="5">
    <source>
        <dbReference type="SAM" id="Phobius"/>
    </source>
</evidence>
<accession>A0A094ZKM8</accession>
<evidence type="ECO:0000256" key="3">
    <source>
        <dbReference type="ARBA" id="ARBA00022989"/>
    </source>
</evidence>
<evidence type="ECO:0000259" key="6">
    <source>
        <dbReference type="Pfam" id="PF00520"/>
    </source>
</evidence>
<evidence type="ECO:0000313" key="7">
    <source>
        <dbReference type="EMBL" id="KGB34527.1"/>
    </source>
</evidence>
<dbReference type="GO" id="GO:0032224">
    <property type="term" value="P:positive regulation of synaptic transmission, cholinergic"/>
    <property type="evidence" value="ECO:0007669"/>
    <property type="project" value="TreeGrafter"/>
</dbReference>
<keyword evidence="4 5" id="KW-0472">Membrane</keyword>
<dbReference type="PANTHER" id="PTHR46141:SF1">
    <property type="entry name" value="SODIUM LEAK CHANNEL NALCN"/>
    <property type="match status" value="1"/>
</dbReference>
<dbReference type="EMBL" id="KL250616">
    <property type="protein sequence ID" value="KGB34527.1"/>
    <property type="molecule type" value="Genomic_DNA"/>
</dbReference>